<gene>
    <name evidence="11" type="ORF">FNE76_01905</name>
</gene>
<reference evidence="11 12" key="1">
    <citation type="submission" date="2019-07" db="EMBL/GenBank/DDBJ databases">
        <title>Helicobacter labacensis sp. nov., Helicobacter mehlei sp. nov. and Helicobacter vulpis sp. nov., isolated from gastric mucosa of red fox (Vulpis vulpis).</title>
        <authorList>
            <person name="Kusar D."/>
            <person name="Gruntar I."/>
            <person name="Pate M."/>
            <person name="Zajc U."/>
            <person name="Ocepek M."/>
        </authorList>
    </citation>
    <scope>NUCLEOTIDE SEQUENCE [LARGE SCALE GENOMIC DNA]</scope>
    <source>
        <strain evidence="11 12">L8b</strain>
    </source>
</reference>
<reference evidence="11 12" key="3">
    <citation type="submission" date="2019-07" db="EMBL/GenBank/DDBJ databases">
        <authorList>
            <person name="Papic B."/>
        </authorList>
    </citation>
    <scope>NUCLEOTIDE SEQUENCE [LARGE SCALE GENOMIC DNA]</scope>
    <source>
        <strain evidence="11 12">L8b</strain>
    </source>
</reference>
<feature type="domain" description="Sulfatase N-terminal" evidence="9">
    <location>
        <begin position="219"/>
        <end position="495"/>
    </location>
</feature>
<evidence type="ECO:0000313" key="12">
    <source>
        <dbReference type="Proteomes" id="UP000319322"/>
    </source>
</evidence>
<evidence type="ECO:0000256" key="7">
    <source>
        <dbReference type="ARBA" id="ARBA00023136"/>
    </source>
</evidence>
<feature type="transmembrane region" description="Helical" evidence="8">
    <location>
        <begin position="114"/>
        <end position="135"/>
    </location>
</feature>
<keyword evidence="12" id="KW-1185">Reference proteome</keyword>
<protein>
    <submittedName>
        <fullName evidence="11">Sulfatase-like hydrolase/transferase</fullName>
    </submittedName>
</protein>
<evidence type="ECO:0000256" key="8">
    <source>
        <dbReference type="SAM" id="Phobius"/>
    </source>
</evidence>
<dbReference type="RefSeq" id="WP_120955706.1">
    <property type="nucleotide sequence ID" value="NZ_QXQP01000007.1"/>
</dbReference>
<sequence>MLRFFKKPLPFFTVLLFYSLVSLLLFHKPLLDYILKHGGGVGIVISVAIAYVCTTNMILTVFSLLGNKCMQAVLAFLTLCNALAFYFIHTYHVFLTRAMMGNVFNTNTHEAGAFLGGSLWLYGVLGLGLAMLFYAIPIAKPKLKTKASIFLGSALVFFIWSFTHAKQWLFLDHHAKNIGGLALPYSYSVNAIRVALHAIHQTPPKLLENTPIHAHNTIVVLAIGESARRANYGIYGYPRATTPKLQKRMDKHEILALKATSCATYTTAALACMLAPKSGYENLPSFLQRQGVKVVWLSLNDAEPPMKIDWKPPLPLWQDWLKQKGVDPQILSFDEALALALPHVLERYPKDNVLIILHLKGSHGPLYVDKVPPNFAPFKPLCTHSEPNTCSLESLVNAYDNTIAYNDQVLDHMVDTLQHSPKPALLLYMSDHGESLGEHGMYLHGTPYLIAPDLQKQVPFIVYANDAFKTTHHFKTIKQDYQQSVIFSSILGAFGAQKPCNAYTPDLDIFKAHEQH</sequence>
<dbReference type="GO" id="GO:0016787">
    <property type="term" value="F:hydrolase activity"/>
    <property type="evidence" value="ECO:0007669"/>
    <property type="project" value="UniProtKB-KW"/>
</dbReference>
<dbReference type="Pfam" id="PF00884">
    <property type="entry name" value="Sulfatase"/>
    <property type="match status" value="1"/>
</dbReference>
<dbReference type="GO" id="GO:0016776">
    <property type="term" value="F:phosphotransferase activity, phosphate group as acceptor"/>
    <property type="evidence" value="ECO:0007669"/>
    <property type="project" value="TreeGrafter"/>
</dbReference>
<evidence type="ECO:0000256" key="5">
    <source>
        <dbReference type="ARBA" id="ARBA00022692"/>
    </source>
</evidence>
<comment type="caution">
    <text evidence="11">The sequence shown here is derived from an EMBL/GenBank/DDBJ whole genome shotgun (WGS) entry which is preliminary data.</text>
</comment>
<organism evidence="11 12">
    <name type="scientific">Helicobacter mehlei</name>
    <dbReference type="NCBI Taxonomy" id="2316080"/>
    <lineage>
        <taxon>Bacteria</taxon>
        <taxon>Pseudomonadati</taxon>
        <taxon>Campylobacterota</taxon>
        <taxon>Epsilonproteobacteria</taxon>
        <taxon>Campylobacterales</taxon>
        <taxon>Helicobacteraceae</taxon>
        <taxon>Helicobacter</taxon>
    </lineage>
</organism>
<accession>A0A553V1A2</accession>
<evidence type="ECO:0000256" key="1">
    <source>
        <dbReference type="ARBA" id="ARBA00004429"/>
    </source>
</evidence>
<feature type="transmembrane region" description="Helical" evidence="8">
    <location>
        <begin position="39"/>
        <end position="65"/>
    </location>
</feature>
<dbReference type="EMBL" id="VKGC01000003">
    <property type="protein sequence ID" value="TSA86259.1"/>
    <property type="molecule type" value="Genomic_DNA"/>
</dbReference>
<keyword evidence="5 8" id="KW-0812">Transmembrane</keyword>
<comment type="subcellular location">
    <subcellularLocation>
        <location evidence="1">Cell inner membrane</location>
        <topology evidence="1">Multi-pass membrane protein</topology>
    </subcellularLocation>
</comment>
<evidence type="ECO:0000256" key="3">
    <source>
        <dbReference type="ARBA" id="ARBA00022519"/>
    </source>
</evidence>
<dbReference type="CDD" id="cd16017">
    <property type="entry name" value="LptA"/>
    <property type="match status" value="1"/>
</dbReference>
<dbReference type="InterPro" id="IPR040423">
    <property type="entry name" value="PEA_transferase"/>
</dbReference>
<dbReference type="InterPro" id="IPR058130">
    <property type="entry name" value="PEA_transf_C"/>
</dbReference>
<dbReference type="Pfam" id="PF08019">
    <property type="entry name" value="EptA_B_N"/>
    <property type="match status" value="1"/>
</dbReference>
<keyword evidence="4 11" id="KW-0808">Transferase</keyword>
<feature type="transmembrane region" description="Helical" evidence="8">
    <location>
        <begin position="72"/>
        <end position="94"/>
    </location>
</feature>
<evidence type="ECO:0000259" key="9">
    <source>
        <dbReference type="Pfam" id="PF00884"/>
    </source>
</evidence>
<evidence type="ECO:0000256" key="4">
    <source>
        <dbReference type="ARBA" id="ARBA00022679"/>
    </source>
</evidence>
<dbReference type="OrthoDB" id="9786870at2"/>
<dbReference type="AlphaFoldDB" id="A0A553V1A2"/>
<feature type="domain" description="Phosphoethanolamine transferase N-terminal" evidence="10">
    <location>
        <begin position="54"/>
        <end position="197"/>
    </location>
</feature>
<evidence type="ECO:0000256" key="2">
    <source>
        <dbReference type="ARBA" id="ARBA00022475"/>
    </source>
</evidence>
<dbReference type="GO" id="GO:0009244">
    <property type="term" value="P:lipopolysaccharide core region biosynthetic process"/>
    <property type="evidence" value="ECO:0007669"/>
    <property type="project" value="TreeGrafter"/>
</dbReference>
<keyword evidence="11" id="KW-0378">Hydrolase</keyword>
<dbReference type="InterPro" id="IPR012549">
    <property type="entry name" value="EptA-like_N"/>
</dbReference>
<dbReference type="InterPro" id="IPR000917">
    <property type="entry name" value="Sulfatase_N"/>
</dbReference>
<keyword evidence="3" id="KW-0997">Cell inner membrane</keyword>
<proteinExistence type="predicted"/>
<keyword evidence="2" id="KW-1003">Cell membrane</keyword>
<dbReference type="Proteomes" id="UP000319322">
    <property type="component" value="Unassembled WGS sequence"/>
</dbReference>
<dbReference type="PANTHER" id="PTHR30443">
    <property type="entry name" value="INNER MEMBRANE PROTEIN"/>
    <property type="match status" value="1"/>
</dbReference>
<keyword evidence="7 8" id="KW-0472">Membrane</keyword>
<feature type="transmembrane region" description="Helical" evidence="8">
    <location>
        <begin position="9"/>
        <end position="27"/>
    </location>
</feature>
<dbReference type="SUPFAM" id="SSF53649">
    <property type="entry name" value="Alkaline phosphatase-like"/>
    <property type="match status" value="1"/>
</dbReference>
<dbReference type="Gene3D" id="3.40.720.10">
    <property type="entry name" value="Alkaline Phosphatase, subunit A"/>
    <property type="match status" value="1"/>
</dbReference>
<dbReference type="InterPro" id="IPR017850">
    <property type="entry name" value="Alkaline_phosphatase_core_sf"/>
</dbReference>
<reference evidence="12" key="2">
    <citation type="submission" date="2019-07" db="EMBL/GenBank/DDBJ databases">
        <title>Helicobacter labacensis sp. nov., Helicobacter mehlei sp. nov. and Helicobacter vulpis sp. nov., isolated from gastric mucosa of red fox (Vulpis vulpis).</title>
        <authorList>
            <person name="Papic B."/>
        </authorList>
    </citation>
    <scope>NUCLEOTIDE SEQUENCE [LARGE SCALE GENOMIC DNA]</scope>
    <source>
        <strain evidence="12">L8b</strain>
    </source>
</reference>
<dbReference type="GO" id="GO:0005886">
    <property type="term" value="C:plasma membrane"/>
    <property type="evidence" value="ECO:0007669"/>
    <property type="project" value="UniProtKB-SubCell"/>
</dbReference>
<feature type="transmembrane region" description="Helical" evidence="8">
    <location>
        <begin position="147"/>
        <end position="163"/>
    </location>
</feature>
<evidence type="ECO:0000259" key="10">
    <source>
        <dbReference type="Pfam" id="PF08019"/>
    </source>
</evidence>
<name>A0A553V1A2_9HELI</name>
<keyword evidence="6 8" id="KW-1133">Transmembrane helix</keyword>
<evidence type="ECO:0000256" key="6">
    <source>
        <dbReference type="ARBA" id="ARBA00022989"/>
    </source>
</evidence>
<evidence type="ECO:0000313" key="11">
    <source>
        <dbReference type="EMBL" id="TSA86259.1"/>
    </source>
</evidence>
<dbReference type="PANTHER" id="PTHR30443:SF0">
    <property type="entry name" value="PHOSPHOETHANOLAMINE TRANSFERASE EPTA"/>
    <property type="match status" value="1"/>
</dbReference>